<feature type="transmembrane region" description="Helical" evidence="5">
    <location>
        <begin position="104"/>
        <end position="122"/>
    </location>
</feature>
<evidence type="ECO:0000256" key="4">
    <source>
        <dbReference type="ARBA" id="ARBA00023136"/>
    </source>
</evidence>
<dbReference type="InterPro" id="IPR036259">
    <property type="entry name" value="MFS_trans_sf"/>
</dbReference>
<feature type="transmembrane region" description="Helical" evidence="5">
    <location>
        <begin position="79"/>
        <end position="98"/>
    </location>
</feature>
<dbReference type="PANTHER" id="PTHR48021">
    <property type="match status" value="1"/>
</dbReference>
<dbReference type="PRINTS" id="PR00171">
    <property type="entry name" value="SUGRTRNSPORT"/>
</dbReference>
<feature type="transmembrane region" description="Helical" evidence="5">
    <location>
        <begin position="310"/>
        <end position="329"/>
    </location>
</feature>
<evidence type="ECO:0000256" key="1">
    <source>
        <dbReference type="ARBA" id="ARBA00004141"/>
    </source>
</evidence>
<gene>
    <name evidence="7" type="ORF">CSW08_08470</name>
</gene>
<dbReference type="PANTHER" id="PTHR48021:SF1">
    <property type="entry name" value="GH07001P-RELATED"/>
    <property type="match status" value="1"/>
</dbReference>
<dbReference type="GO" id="GO:0022857">
    <property type="term" value="F:transmembrane transporter activity"/>
    <property type="evidence" value="ECO:0007669"/>
    <property type="project" value="InterPro"/>
</dbReference>
<dbReference type="GO" id="GO:0016020">
    <property type="term" value="C:membrane"/>
    <property type="evidence" value="ECO:0007669"/>
    <property type="project" value="UniProtKB-SubCell"/>
</dbReference>
<dbReference type="AlphaFoldDB" id="A0A2N3HKB0"/>
<feature type="transmembrane region" description="Helical" evidence="5">
    <location>
        <begin position="7"/>
        <end position="31"/>
    </location>
</feature>
<reference evidence="7 8" key="1">
    <citation type="submission" date="2017-12" db="EMBL/GenBank/DDBJ databases">
        <title>Confluentibacter flavum sp. nov., isolated from the saline lake.</title>
        <authorList>
            <person name="Yu L."/>
        </authorList>
    </citation>
    <scope>NUCLEOTIDE SEQUENCE [LARGE SCALE GENOMIC DNA]</scope>
    <source>
        <strain evidence="7 8">3B</strain>
    </source>
</reference>
<keyword evidence="4 5" id="KW-0472">Membrane</keyword>
<dbReference type="SUPFAM" id="SSF103473">
    <property type="entry name" value="MFS general substrate transporter"/>
    <property type="match status" value="1"/>
</dbReference>
<feature type="domain" description="Major facilitator superfamily (MFS) profile" evidence="6">
    <location>
        <begin position="9"/>
        <end position="432"/>
    </location>
</feature>
<feature type="transmembrane region" description="Helical" evidence="5">
    <location>
        <begin position="43"/>
        <end position="67"/>
    </location>
</feature>
<keyword evidence="3 5" id="KW-1133">Transmembrane helix</keyword>
<organism evidence="7 8">
    <name type="scientific">Confluentibacter flavum</name>
    <dbReference type="NCBI Taxonomy" id="1909700"/>
    <lineage>
        <taxon>Bacteria</taxon>
        <taxon>Pseudomonadati</taxon>
        <taxon>Bacteroidota</taxon>
        <taxon>Flavobacteriia</taxon>
        <taxon>Flavobacteriales</taxon>
        <taxon>Flavobacteriaceae</taxon>
        <taxon>Confluentibacter</taxon>
    </lineage>
</organism>
<accession>A0A2N3HKB0</accession>
<dbReference type="InterPro" id="IPR003663">
    <property type="entry name" value="Sugar/inositol_transpt"/>
</dbReference>
<dbReference type="Gene3D" id="1.20.1250.20">
    <property type="entry name" value="MFS general substrate transporter like domains"/>
    <property type="match status" value="2"/>
</dbReference>
<evidence type="ECO:0000256" key="2">
    <source>
        <dbReference type="ARBA" id="ARBA00022692"/>
    </source>
</evidence>
<dbReference type="OrthoDB" id="9783823at2"/>
<keyword evidence="2 5" id="KW-0812">Transmembrane</keyword>
<feature type="transmembrane region" description="Helical" evidence="5">
    <location>
        <begin position="284"/>
        <end position="303"/>
    </location>
</feature>
<dbReference type="EMBL" id="PJEO01000027">
    <property type="protein sequence ID" value="PKQ45387.1"/>
    <property type="molecule type" value="Genomic_DNA"/>
</dbReference>
<protein>
    <recommendedName>
        <fullName evidence="6">Major facilitator superfamily (MFS) profile domain-containing protein</fullName>
    </recommendedName>
</protein>
<sequence length="448" mass="51133">MKRQLLLIVILVEVLYACIISTNILLIPFIIKNSTPIFHPYNISIKLVIGIILISIMIGVLIIIYFCDKFGRQKTLRSIIGILFVFTILSSIVSDWWPFLFFRFINWVLIGSIFVVTPILIAEICNSNIRGGLISFNQFLIILAFFFGIQFNYIFSNNFLEISNSLTWIETGLILALYITTYKIPESPRWLSIKGKKSEVINNLNKIRVKSSKTEAKLISNHLISTQSTENTQLLSNSNNKPLKILLTLISFYQLSGIGVIIYYTPLIFEISSIQNKSWSTQFIYIGLTVLLFTFLSMILVDILGRRIQLMIGSLGMMFFLAMLSKSFYLENFLELAGLGVIIYLLGFIASFSYSIGTVIWILISEIFPIRFRAKGQAFGSLCYLILIYINFFLIPFFLKTPKINEGGLLFAFSSLSMIGLFIYSIKKIPITERKNLEAIQINLNKSH</sequence>
<dbReference type="InterPro" id="IPR020846">
    <property type="entry name" value="MFS_dom"/>
</dbReference>
<feature type="transmembrane region" description="Helical" evidence="5">
    <location>
        <begin position="245"/>
        <end position="264"/>
    </location>
</feature>
<evidence type="ECO:0000256" key="3">
    <source>
        <dbReference type="ARBA" id="ARBA00022989"/>
    </source>
</evidence>
<proteinExistence type="predicted"/>
<dbReference type="RefSeq" id="WP_106659456.1">
    <property type="nucleotide sequence ID" value="NZ_PJEO01000027.1"/>
</dbReference>
<dbReference type="Pfam" id="PF00083">
    <property type="entry name" value="Sugar_tr"/>
    <property type="match status" value="1"/>
</dbReference>
<feature type="transmembrane region" description="Helical" evidence="5">
    <location>
        <begin position="376"/>
        <end position="395"/>
    </location>
</feature>
<evidence type="ECO:0000313" key="8">
    <source>
        <dbReference type="Proteomes" id="UP000233435"/>
    </source>
</evidence>
<dbReference type="InterPro" id="IPR005828">
    <property type="entry name" value="MFS_sugar_transport-like"/>
</dbReference>
<evidence type="ECO:0000256" key="5">
    <source>
        <dbReference type="SAM" id="Phobius"/>
    </source>
</evidence>
<dbReference type="Proteomes" id="UP000233435">
    <property type="component" value="Unassembled WGS sequence"/>
</dbReference>
<keyword evidence="8" id="KW-1185">Reference proteome</keyword>
<comment type="caution">
    <text evidence="7">The sequence shown here is derived from an EMBL/GenBank/DDBJ whole genome shotgun (WGS) entry which is preliminary data.</text>
</comment>
<comment type="subcellular location">
    <subcellularLocation>
        <location evidence="1">Membrane</location>
        <topology evidence="1">Multi-pass membrane protein</topology>
    </subcellularLocation>
</comment>
<feature type="transmembrane region" description="Helical" evidence="5">
    <location>
        <begin position="341"/>
        <end position="364"/>
    </location>
</feature>
<name>A0A2N3HKB0_9FLAO</name>
<dbReference type="PROSITE" id="PS50850">
    <property type="entry name" value="MFS"/>
    <property type="match status" value="1"/>
</dbReference>
<feature type="transmembrane region" description="Helical" evidence="5">
    <location>
        <begin position="166"/>
        <end position="184"/>
    </location>
</feature>
<dbReference type="PROSITE" id="PS00216">
    <property type="entry name" value="SUGAR_TRANSPORT_1"/>
    <property type="match status" value="1"/>
</dbReference>
<evidence type="ECO:0000313" key="7">
    <source>
        <dbReference type="EMBL" id="PKQ45387.1"/>
    </source>
</evidence>
<dbReference type="InterPro" id="IPR005829">
    <property type="entry name" value="Sugar_transporter_CS"/>
</dbReference>
<feature type="transmembrane region" description="Helical" evidence="5">
    <location>
        <begin position="407"/>
        <end position="426"/>
    </location>
</feature>
<dbReference type="InterPro" id="IPR050549">
    <property type="entry name" value="MFS_Trehalose_Transporter"/>
</dbReference>
<feature type="transmembrane region" description="Helical" evidence="5">
    <location>
        <begin position="134"/>
        <end position="154"/>
    </location>
</feature>
<evidence type="ECO:0000259" key="6">
    <source>
        <dbReference type="PROSITE" id="PS50850"/>
    </source>
</evidence>